<keyword evidence="1" id="KW-0472">Membrane</keyword>
<feature type="transmembrane region" description="Helical" evidence="1">
    <location>
        <begin position="137"/>
        <end position="155"/>
    </location>
</feature>
<name>A0A1F7I7P5_9BACT</name>
<organism evidence="2 3">
    <name type="scientific">Candidatus Roizmanbacteria bacterium RIFCSPLOWO2_01_FULL_35_13</name>
    <dbReference type="NCBI Taxonomy" id="1802055"/>
    <lineage>
        <taxon>Bacteria</taxon>
        <taxon>Candidatus Roizmaniibacteriota</taxon>
    </lineage>
</organism>
<reference evidence="2 3" key="1">
    <citation type="journal article" date="2016" name="Nat. Commun.">
        <title>Thousands of microbial genomes shed light on interconnected biogeochemical processes in an aquifer system.</title>
        <authorList>
            <person name="Anantharaman K."/>
            <person name="Brown C.T."/>
            <person name="Hug L.A."/>
            <person name="Sharon I."/>
            <person name="Castelle C.J."/>
            <person name="Probst A.J."/>
            <person name="Thomas B.C."/>
            <person name="Singh A."/>
            <person name="Wilkins M.J."/>
            <person name="Karaoz U."/>
            <person name="Brodie E.L."/>
            <person name="Williams K.H."/>
            <person name="Hubbard S.S."/>
            <person name="Banfield J.F."/>
        </authorList>
    </citation>
    <scope>NUCLEOTIDE SEQUENCE [LARGE SCALE GENOMIC DNA]</scope>
</reference>
<dbReference type="Proteomes" id="UP000179270">
    <property type="component" value="Unassembled WGS sequence"/>
</dbReference>
<feature type="transmembrane region" description="Helical" evidence="1">
    <location>
        <begin position="176"/>
        <end position="195"/>
    </location>
</feature>
<comment type="caution">
    <text evidence="2">The sequence shown here is derived from an EMBL/GenBank/DDBJ whole genome shotgun (WGS) entry which is preliminary data.</text>
</comment>
<evidence type="ECO:0000313" key="2">
    <source>
        <dbReference type="EMBL" id="OGK39385.1"/>
    </source>
</evidence>
<protein>
    <recommendedName>
        <fullName evidence="4">Glycosyltransferase RgtA/B/C/D-like domain-containing protein</fullName>
    </recommendedName>
</protein>
<accession>A0A1F7I7P5</accession>
<gene>
    <name evidence="2" type="ORF">A3A74_06135</name>
</gene>
<feature type="transmembrane region" description="Helical" evidence="1">
    <location>
        <begin position="338"/>
        <end position="357"/>
    </location>
</feature>
<feature type="transmembrane region" description="Helical" evidence="1">
    <location>
        <begin position="363"/>
        <end position="380"/>
    </location>
</feature>
<feature type="transmembrane region" description="Helical" evidence="1">
    <location>
        <begin position="215"/>
        <end position="233"/>
    </location>
</feature>
<dbReference type="AlphaFoldDB" id="A0A1F7I7P5"/>
<evidence type="ECO:0000256" key="1">
    <source>
        <dbReference type="SAM" id="Phobius"/>
    </source>
</evidence>
<dbReference type="EMBL" id="MGAF01000051">
    <property type="protein sequence ID" value="OGK39385.1"/>
    <property type="molecule type" value="Genomic_DNA"/>
</dbReference>
<keyword evidence="1" id="KW-0812">Transmembrane</keyword>
<evidence type="ECO:0000313" key="3">
    <source>
        <dbReference type="Proteomes" id="UP000179270"/>
    </source>
</evidence>
<keyword evidence="1" id="KW-1133">Transmembrane helix</keyword>
<dbReference type="STRING" id="1802055.A3A74_06135"/>
<feature type="transmembrane region" description="Helical" evidence="1">
    <location>
        <begin position="274"/>
        <end position="300"/>
    </location>
</feature>
<evidence type="ECO:0008006" key="4">
    <source>
        <dbReference type="Google" id="ProtNLM"/>
    </source>
</evidence>
<feature type="transmembrane region" description="Helical" evidence="1">
    <location>
        <begin position="306"/>
        <end position="326"/>
    </location>
</feature>
<feature type="transmembrane region" description="Helical" evidence="1">
    <location>
        <begin position="5"/>
        <end position="25"/>
    </location>
</feature>
<proteinExistence type="predicted"/>
<sequence>MKKHFLFILFICFYLIFSLLTYKHFGITYDEFDMYEFGDAFKKQLLSVPDQDYAGVVPLSDVKVNVFYPAALSFLNPSGSYEIYNLLNLFFALPIFLAAYLLLFKLYKKQQYAILGPVFLFLTPRFSGDIPTNVKDISFAVVFFCSLAAIYFCSIKKSLVLKIGLLGVLFGLSQNFRILGFSLYLILFIFDLYIFFISEKKERLKTFGQFVLKNIYSYLFIFAIAFLVTMFIWPNFGTNPLNHLIDTIGLSTKYPHEDPILTFGQNLISTRLPWYYLPGWIGVTTPVFILTLFLISGFMIRKLWTIKLFLLFFIAFSLHTFVYFLLKPTIYEGLRHYLFLVVIISFLATITFIELITKINNKLISGLLILFAVINGLLVVKDMIRLHPYEYIYFNELIGGLPGAYGRFETDYYGAGFKEAVEWLKANRIKKDKIYKIYACGDMFSSTHYFTPNMIWSVDLNSIDYGICWTRWNQDQTYFSGFKKIHEIQRFGVPLTIIFEKP</sequence>
<feature type="transmembrane region" description="Helical" evidence="1">
    <location>
        <begin position="83"/>
        <end position="103"/>
    </location>
</feature>